<feature type="region of interest" description="Disordered" evidence="1">
    <location>
        <begin position="1"/>
        <end position="84"/>
    </location>
</feature>
<comment type="caution">
    <text evidence="2">The sequence shown here is derived from an EMBL/GenBank/DDBJ whole genome shotgun (WGS) entry which is preliminary data.</text>
</comment>
<proteinExistence type="predicted"/>
<feature type="region of interest" description="Disordered" evidence="1">
    <location>
        <begin position="110"/>
        <end position="129"/>
    </location>
</feature>
<evidence type="ECO:0000313" key="2">
    <source>
        <dbReference type="EMBL" id="KAK6635965.1"/>
    </source>
</evidence>
<organism evidence="2 3">
    <name type="scientific">Polyplax serrata</name>
    <name type="common">Common mouse louse</name>
    <dbReference type="NCBI Taxonomy" id="468196"/>
    <lineage>
        <taxon>Eukaryota</taxon>
        <taxon>Metazoa</taxon>
        <taxon>Ecdysozoa</taxon>
        <taxon>Arthropoda</taxon>
        <taxon>Hexapoda</taxon>
        <taxon>Insecta</taxon>
        <taxon>Pterygota</taxon>
        <taxon>Neoptera</taxon>
        <taxon>Paraneoptera</taxon>
        <taxon>Psocodea</taxon>
        <taxon>Troctomorpha</taxon>
        <taxon>Phthiraptera</taxon>
        <taxon>Anoplura</taxon>
        <taxon>Polyplacidae</taxon>
        <taxon>Polyplax</taxon>
    </lineage>
</organism>
<feature type="compositionally biased region" description="Basic and acidic residues" evidence="1">
    <location>
        <begin position="61"/>
        <end position="84"/>
    </location>
</feature>
<name>A0ABR1B6U3_POLSC</name>
<dbReference type="EMBL" id="JAWJWF010000003">
    <property type="protein sequence ID" value="KAK6635965.1"/>
    <property type="molecule type" value="Genomic_DNA"/>
</dbReference>
<keyword evidence="3" id="KW-1185">Reference proteome</keyword>
<evidence type="ECO:0000313" key="3">
    <source>
        <dbReference type="Proteomes" id="UP001359485"/>
    </source>
</evidence>
<sequence>MGGEVKAKKRIRRFNPRYIARSNDKGRRPPIREINLGETTATTTRAEKKPGGGRKTGNPIHKTEFKPIKLRKDNNGKDAEADEISREKDTRVLFYGTGEKTTAMRLMQEDVEDGSTRKGRLAHVSHRLL</sequence>
<gene>
    <name evidence="2" type="ORF">RUM44_001220</name>
</gene>
<evidence type="ECO:0000256" key="1">
    <source>
        <dbReference type="SAM" id="MobiDB-lite"/>
    </source>
</evidence>
<dbReference type="Proteomes" id="UP001359485">
    <property type="component" value="Unassembled WGS sequence"/>
</dbReference>
<feature type="compositionally biased region" description="Basic and acidic residues" evidence="1">
    <location>
        <begin position="22"/>
        <end position="31"/>
    </location>
</feature>
<reference evidence="2 3" key="1">
    <citation type="submission" date="2023-09" db="EMBL/GenBank/DDBJ databases">
        <title>Genomes of two closely related lineages of the louse Polyplax serrata with different host specificities.</title>
        <authorList>
            <person name="Martinu J."/>
            <person name="Tarabai H."/>
            <person name="Stefka J."/>
            <person name="Hypsa V."/>
        </authorList>
    </citation>
    <scope>NUCLEOTIDE SEQUENCE [LARGE SCALE GENOMIC DNA]</scope>
    <source>
        <strain evidence="2">98ZLc_SE</strain>
    </source>
</reference>
<feature type="compositionally biased region" description="Basic residues" evidence="1">
    <location>
        <begin position="117"/>
        <end position="129"/>
    </location>
</feature>
<accession>A0ABR1B6U3</accession>
<protein>
    <submittedName>
        <fullName evidence="2">Uncharacterized protein</fullName>
    </submittedName>
</protein>